<dbReference type="InterPro" id="IPR045119">
    <property type="entry name" value="SUN1-5"/>
</dbReference>
<dbReference type="PROSITE" id="PS51469">
    <property type="entry name" value="SUN"/>
    <property type="match status" value="1"/>
</dbReference>
<dbReference type="GO" id="GO:0043495">
    <property type="term" value="F:protein-membrane adaptor activity"/>
    <property type="evidence" value="ECO:0007669"/>
    <property type="project" value="TreeGrafter"/>
</dbReference>
<accession>A0A0F7SVW9</accession>
<proteinExistence type="predicted"/>
<feature type="compositionally biased region" description="Polar residues" evidence="6">
    <location>
        <begin position="161"/>
        <end position="201"/>
    </location>
</feature>
<evidence type="ECO:0000256" key="7">
    <source>
        <dbReference type="SAM" id="Phobius"/>
    </source>
</evidence>
<comment type="subcellular location">
    <subcellularLocation>
        <location evidence="1">Membrane</location>
    </subcellularLocation>
</comment>
<feature type="compositionally biased region" description="Acidic residues" evidence="6">
    <location>
        <begin position="78"/>
        <end position="94"/>
    </location>
</feature>
<feature type="transmembrane region" description="Helical" evidence="7">
    <location>
        <begin position="631"/>
        <end position="655"/>
    </location>
</feature>
<sequence length="1247" mass="137339">MSDLRTTRPAQASVQALPGISKRSRLPSPVIKSSYGAPPDLASIRRIERHSSPSIPVAARDSRPSRRSVSFISKTAQTEEEEERGGSEDTEMTESEANFELIPKGLESAKARYARLKQRNHNIQGHTKIHESTLNNTSVNIATAFHQASNSDNPFVKSGSFVTSGLDSNHQQPRVETQLASSETRPASTHKTMANSQFQPNTSLSSSYRSSSSSRRRTSPMPPSSLTEPQMAIPNRERTKSPVLEAVAGAARALSPVSYLLKPRVGGQLDSFIDERDLNENDESSRGFLSFSTAAVSPSRKKTADRSDFDRTFLSATTQSAMDSSMSFDRSNESSYRFEEEERLLQEMEQKKGRSNAVNGVYNTRDLNASNGGWYSGLGGYDRGTSEVSSVNYLSSMKGRSPMSISGAAYRPPIETDIVLENEYESSGTDLEDPNEDDPNKSTKSTRRRRPRVSKDNMAFKYQAGGSGSDEYSDSEEKHKRRRKKGEATSTGATGMIPIVEKSRRKGTKKSTKETTGSTNTRKELIVFADEEEMEARNDDSLSSGRSIQAPTGYDDDSREEEDHYPGFLRRQEEDNQFVKRVGSRDSHLQDSTASASSRSRTPSRQILPHLTQDVPPVGLMSTLKKLPLHIIRSVLVATIFLCNMVFTALSWVLSRPGQLLRDMRVNSTMLDWKKLAPFLWGAFGLLSAAYLAGSGSIESSSPSLPSSPSSSWLPFLSPRQPSYDVPSVPPESLEEVINRLASLESALGSLSTRTQTQGNDLSTRFATADDRLSSDVHRAFEIVHKNQEDSKTRFHTLDSIVGRLRSDVQTLNVRMVTGEETVTSLDAQINGVTKELRSLDEKVKKAEQLAKNASNAAKVAQLAADSIEAQLPARLFIRMNPKTKSLDIDPVFWKALRAVFVDRKEASLLGKSQPSASKDQPVPTPNPQIPSWDDFLSHNEDALRSWTDSEFDQKAQSGVIVSRVDFLDLLKRELEALKFGLESQFDDQTRSMGDEVLAKSLSAIKVASDDQASRPSSRSPASEDTSAISTIVTSMIDSALLKYSKDVLAMTDYALESAGGRIIPSLTSKTYEIKPSGWGTVFGRKPIQGRPPITVLNPNINVGYCWPFVGSVGQLGISLARPVIVSGVTIEHAAREVSFDLAAAPREIEIYGLPDGESDRAKVQEHNARRAGSETESDEALSQVTNYFLLGSFTYDIEATNHIQTFSIPEDIQSLEIKTGILIARVKSNYGDDYTCLYRIRIHGSQ</sequence>
<dbReference type="PANTHER" id="PTHR12911:SF8">
    <property type="entry name" value="KLAROID PROTEIN-RELATED"/>
    <property type="match status" value="1"/>
</dbReference>
<reference evidence="9" key="1">
    <citation type="submission" date="2014-08" db="EMBL/GenBank/DDBJ databases">
        <authorList>
            <person name="Sharma Rahul"/>
            <person name="Thines Marco"/>
        </authorList>
    </citation>
    <scope>NUCLEOTIDE SEQUENCE</scope>
</reference>
<organism evidence="9">
    <name type="scientific">Phaffia rhodozyma</name>
    <name type="common">Yeast</name>
    <name type="synonym">Xanthophyllomyces dendrorhous</name>
    <dbReference type="NCBI Taxonomy" id="264483"/>
    <lineage>
        <taxon>Eukaryota</taxon>
        <taxon>Fungi</taxon>
        <taxon>Dikarya</taxon>
        <taxon>Basidiomycota</taxon>
        <taxon>Agaricomycotina</taxon>
        <taxon>Tremellomycetes</taxon>
        <taxon>Cystofilobasidiales</taxon>
        <taxon>Mrakiaceae</taxon>
        <taxon>Phaffia</taxon>
    </lineage>
</organism>
<evidence type="ECO:0000256" key="2">
    <source>
        <dbReference type="ARBA" id="ARBA00022692"/>
    </source>
</evidence>
<dbReference type="InterPro" id="IPR012919">
    <property type="entry name" value="SUN_dom"/>
</dbReference>
<feature type="domain" description="SUN" evidence="8">
    <location>
        <begin position="1060"/>
        <end position="1247"/>
    </location>
</feature>
<evidence type="ECO:0000313" key="9">
    <source>
        <dbReference type="EMBL" id="CED84760.1"/>
    </source>
</evidence>
<name>A0A0F7SVW9_PHARH</name>
<feature type="compositionally biased region" description="Low complexity" evidence="6">
    <location>
        <begin position="592"/>
        <end position="605"/>
    </location>
</feature>
<evidence type="ECO:0000256" key="3">
    <source>
        <dbReference type="ARBA" id="ARBA00022989"/>
    </source>
</evidence>
<dbReference type="PANTHER" id="PTHR12911">
    <property type="entry name" value="SAD1/UNC-84-LIKE PROTEIN-RELATED"/>
    <property type="match status" value="1"/>
</dbReference>
<evidence type="ECO:0000256" key="1">
    <source>
        <dbReference type="ARBA" id="ARBA00004370"/>
    </source>
</evidence>
<feature type="region of interest" description="Disordered" evidence="6">
    <location>
        <begin position="911"/>
        <end position="935"/>
    </location>
</feature>
<evidence type="ECO:0000256" key="5">
    <source>
        <dbReference type="SAM" id="Coils"/>
    </source>
</evidence>
<feature type="region of interest" description="Disordered" evidence="6">
    <location>
        <begin position="1"/>
        <end position="95"/>
    </location>
</feature>
<dbReference type="Gene3D" id="2.60.120.260">
    <property type="entry name" value="Galactose-binding domain-like"/>
    <property type="match status" value="1"/>
</dbReference>
<feature type="region of interest" description="Disordered" evidence="6">
    <location>
        <begin position="161"/>
        <end position="238"/>
    </location>
</feature>
<feature type="compositionally biased region" description="Basic and acidic residues" evidence="6">
    <location>
        <begin position="561"/>
        <end position="589"/>
    </location>
</feature>
<protein>
    <submittedName>
        <fullName evidence="9">Spindle pole body protein, contains UNC-84 domain</fullName>
    </submittedName>
</protein>
<feature type="region of interest" description="Disordered" evidence="6">
    <location>
        <begin position="425"/>
        <end position="609"/>
    </location>
</feature>
<keyword evidence="3 7" id="KW-1133">Transmembrane helix</keyword>
<dbReference type="EMBL" id="LN483166">
    <property type="protein sequence ID" value="CED84760.1"/>
    <property type="molecule type" value="Genomic_DNA"/>
</dbReference>
<feature type="compositionally biased region" description="Polar residues" evidence="6">
    <location>
        <begin position="541"/>
        <end position="550"/>
    </location>
</feature>
<feature type="transmembrane region" description="Helical" evidence="7">
    <location>
        <begin position="676"/>
        <end position="694"/>
    </location>
</feature>
<feature type="compositionally biased region" description="Acidic residues" evidence="6">
    <location>
        <begin position="425"/>
        <end position="437"/>
    </location>
</feature>
<evidence type="ECO:0000256" key="4">
    <source>
        <dbReference type="ARBA" id="ARBA00023136"/>
    </source>
</evidence>
<keyword evidence="5" id="KW-0175">Coiled coil</keyword>
<feature type="compositionally biased region" description="Low complexity" evidence="6">
    <location>
        <begin position="202"/>
        <end position="213"/>
    </location>
</feature>
<dbReference type="Pfam" id="PF07738">
    <property type="entry name" value="Sad1_UNC"/>
    <property type="match status" value="2"/>
</dbReference>
<feature type="coiled-coil region" evidence="5">
    <location>
        <begin position="823"/>
        <end position="864"/>
    </location>
</feature>
<dbReference type="GO" id="GO:0034993">
    <property type="term" value="C:meiotic nuclear membrane microtubule tethering complex"/>
    <property type="evidence" value="ECO:0007669"/>
    <property type="project" value="TreeGrafter"/>
</dbReference>
<keyword evidence="2 7" id="KW-0812">Transmembrane</keyword>
<evidence type="ECO:0000259" key="8">
    <source>
        <dbReference type="PROSITE" id="PS51469"/>
    </source>
</evidence>
<keyword evidence="4 7" id="KW-0472">Membrane</keyword>
<evidence type="ECO:0000256" key="6">
    <source>
        <dbReference type="SAM" id="MobiDB-lite"/>
    </source>
</evidence>
<dbReference type="AlphaFoldDB" id="A0A0F7SVW9"/>
<feature type="compositionally biased region" description="Polar residues" evidence="6">
    <location>
        <begin position="67"/>
        <end position="76"/>
    </location>
</feature>